<protein>
    <submittedName>
        <fullName evidence="1">Uncharacterized protein</fullName>
    </submittedName>
</protein>
<dbReference type="EMBL" id="CADCTR010001313">
    <property type="protein sequence ID" value="CAA9290533.1"/>
    <property type="molecule type" value="Genomic_DNA"/>
</dbReference>
<organism evidence="1">
    <name type="scientific">uncultured Chloroflexia bacterium</name>
    <dbReference type="NCBI Taxonomy" id="1672391"/>
    <lineage>
        <taxon>Bacteria</taxon>
        <taxon>Bacillati</taxon>
        <taxon>Chloroflexota</taxon>
        <taxon>Chloroflexia</taxon>
        <taxon>environmental samples</taxon>
    </lineage>
</organism>
<accession>A0A6J4JY32</accession>
<sequence length="39" mass="4093">MIEGITVYPTSSLASLLAHLKGDVPITLLTPENLGTVVQ</sequence>
<dbReference type="AlphaFoldDB" id="A0A6J4JY32"/>
<evidence type="ECO:0000313" key="1">
    <source>
        <dbReference type="EMBL" id="CAA9290533.1"/>
    </source>
</evidence>
<name>A0A6J4JY32_9CHLR</name>
<gene>
    <name evidence="1" type="ORF">AVDCRST_MAG93-3856</name>
</gene>
<proteinExistence type="predicted"/>
<reference evidence="1" key="1">
    <citation type="submission" date="2020-02" db="EMBL/GenBank/DDBJ databases">
        <authorList>
            <person name="Meier V. D."/>
        </authorList>
    </citation>
    <scope>NUCLEOTIDE SEQUENCE</scope>
    <source>
        <strain evidence="1">AVDCRST_MAG93</strain>
    </source>
</reference>